<dbReference type="PANTHER" id="PTHR14187:SF82">
    <property type="entry name" value="FAMILY CHAPERONE, PUTATIVE (AFU_ORTHOLOGUE AFUA_7G08575)-RELATED"/>
    <property type="match status" value="1"/>
</dbReference>
<dbReference type="EMBL" id="JAPZBO010000004">
    <property type="protein sequence ID" value="KAJ5318738.1"/>
    <property type="molecule type" value="Genomic_DNA"/>
</dbReference>
<accession>A0A9W9PYV4</accession>
<reference evidence="1" key="2">
    <citation type="journal article" date="2023" name="IMA Fungus">
        <title>Comparative genomic study of the Penicillium genus elucidates a diverse pangenome and 15 lateral gene transfer events.</title>
        <authorList>
            <person name="Petersen C."/>
            <person name="Sorensen T."/>
            <person name="Nielsen M.R."/>
            <person name="Sondergaard T.E."/>
            <person name="Sorensen J.L."/>
            <person name="Fitzpatrick D.A."/>
            <person name="Frisvad J.C."/>
            <person name="Nielsen K.L."/>
        </authorList>
    </citation>
    <scope>NUCLEOTIDE SEQUENCE</scope>
    <source>
        <strain evidence="1">IBT 21472</strain>
    </source>
</reference>
<sequence length="558" mass="62488">MVKNIRVVVGLDFGTTFSGIAWALEGNSEDIEIVSSWPGGGNRKACEGRFVNSNLGTTLKVPSVISYEKEGSKWGYQVGPLCEVIRGSKLLLDESQDQEYAPSLASKSLLAQYGKSAVQTSGEYLAYLVLHVKDTLQRRFGDAAKSMELKFVLTVPAVWSDKAKDATLRAAIMAGINSQQISLVSEPEAAALHSLRTIQPNSITDLISYKVQDLDPLSLEEATEGTGAVCGSLLLDERFERFLMKKLGLETYQSLPIKSKEAALSFWRDMVKPTFGEESDCDSLDVDHFVPLPGAADQPDKNIDGGFVQLEGGEIEDIFEPIVSRVEELVRAQLEKVVRVQLNAKAIVLVGGFGSSRYLFQRLKDSNPSITVRTSNSKFFSLLTSTSGAALRGLEGNRVETRISRRWYGVSAYTKFDKSHHAKRDKRWSGFEEFWVVDDKMTWYINKSARISERQPIKFDFYRAVRSDQANNLRFTDNLFFCNDERGPEFRCDRVLPLCTLQTDLSKIPRQLFERKRNSKGIEYLKISYTLTVTPTSALLLFDLEFNGTSYGSVSSRY</sequence>
<keyword evidence="2" id="KW-1185">Reference proteome</keyword>
<gene>
    <name evidence="1" type="ORF">N7476_005158</name>
</gene>
<dbReference type="CDD" id="cd10170">
    <property type="entry name" value="ASKHA_NBD_HSP70"/>
    <property type="match status" value="1"/>
</dbReference>
<dbReference type="SUPFAM" id="SSF53067">
    <property type="entry name" value="Actin-like ATPase domain"/>
    <property type="match status" value="2"/>
</dbReference>
<name>A0A9W9PYV4_9EURO</name>
<organism evidence="1 2">
    <name type="scientific">Penicillium atrosanguineum</name>
    <dbReference type="NCBI Taxonomy" id="1132637"/>
    <lineage>
        <taxon>Eukaryota</taxon>
        <taxon>Fungi</taxon>
        <taxon>Dikarya</taxon>
        <taxon>Ascomycota</taxon>
        <taxon>Pezizomycotina</taxon>
        <taxon>Eurotiomycetes</taxon>
        <taxon>Eurotiomycetidae</taxon>
        <taxon>Eurotiales</taxon>
        <taxon>Aspergillaceae</taxon>
        <taxon>Penicillium</taxon>
    </lineage>
</organism>
<dbReference type="PANTHER" id="PTHR14187">
    <property type="entry name" value="ALPHA KINASE/ELONGATION FACTOR 2 KINASE"/>
    <property type="match status" value="1"/>
</dbReference>
<dbReference type="Gene3D" id="3.30.420.40">
    <property type="match status" value="1"/>
</dbReference>
<dbReference type="InterPro" id="IPR043129">
    <property type="entry name" value="ATPase_NBD"/>
</dbReference>
<evidence type="ECO:0000313" key="1">
    <source>
        <dbReference type="EMBL" id="KAJ5318738.1"/>
    </source>
</evidence>
<proteinExistence type="predicted"/>
<evidence type="ECO:0000313" key="2">
    <source>
        <dbReference type="Proteomes" id="UP001147746"/>
    </source>
</evidence>
<protein>
    <submittedName>
        <fullName evidence="1">Actin-like ATPase domain-containing protein</fullName>
    </submittedName>
</protein>
<comment type="caution">
    <text evidence="1">The sequence shown here is derived from an EMBL/GenBank/DDBJ whole genome shotgun (WGS) entry which is preliminary data.</text>
</comment>
<dbReference type="Proteomes" id="UP001147746">
    <property type="component" value="Unassembled WGS sequence"/>
</dbReference>
<dbReference type="AlphaFoldDB" id="A0A9W9PYV4"/>
<reference evidence="1" key="1">
    <citation type="submission" date="2022-12" db="EMBL/GenBank/DDBJ databases">
        <authorList>
            <person name="Petersen C."/>
        </authorList>
    </citation>
    <scope>NUCLEOTIDE SEQUENCE</scope>
    <source>
        <strain evidence="1">IBT 21472</strain>
    </source>
</reference>